<proteinExistence type="predicted"/>
<name>A0A9Q2EVC6_9GAMM</name>
<gene>
    <name evidence="1" type="ORF">IG609_004535</name>
</gene>
<protein>
    <submittedName>
        <fullName evidence="1">Transposase</fullName>
    </submittedName>
</protein>
<dbReference type="Proteomes" id="UP000806577">
    <property type="component" value="Chromosome"/>
</dbReference>
<keyword evidence="2" id="KW-1185">Reference proteome</keyword>
<dbReference type="KEGG" id="pqu:IG609_004535"/>
<reference evidence="1 2" key="1">
    <citation type="journal article" date="2021" name="Int. J. Syst. Evol. Microbiol.">
        <title>&lt;i&gt;Pectobacterium quasiaquaticum&lt;/i&gt; sp. nov., isolated from waterways.</title>
        <authorList>
            <person name="Ben Moussa H."/>
            <person name="Pedron J."/>
            <person name="Bertrand C."/>
            <person name="Hecquet A."/>
            <person name="Barny M.A."/>
        </authorList>
    </citation>
    <scope>NUCLEOTIDE SEQUENCE [LARGE SCALE GENOMIC DNA]</scope>
    <source>
        <strain evidence="1 2">A477-S1-J17</strain>
    </source>
</reference>
<dbReference type="EMBL" id="CP065177">
    <property type="protein sequence ID" value="URG50905.1"/>
    <property type="molecule type" value="Genomic_DNA"/>
</dbReference>
<organism evidence="1 2">
    <name type="scientific">Pectobacterium quasiaquaticum</name>
    <dbReference type="NCBI Taxonomy" id="2774015"/>
    <lineage>
        <taxon>Bacteria</taxon>
        <taxon>Pseudomonadati</taxon>
        <taxon>Pseudomonadota</taxon>
        <taxon>Gammaproteobacteria</taxon>
        <taxon>Enterobacterales</taxon>
        <taxon>Pectobacteriaceae</taxon>
        <taxon>Pectobacterium</taxon>
    </lineage>
</organism>
<sequence length="49" mass="5586">MRDDATASWYDKAPPERHGRPLRYTDTAIITALMLKMFFIKARSSVSIG</sequence>
<accession>A0A9Q2EVC6</accession>
<dbReference type="AlphaFoldDB" id="A0A9Q2EVC6"/>
<evidence type="ECO:0000313" key="2">
    <source>
        <dbReference type="Proteomes" id="UP000806577"/>
    </source>
</evidence>
<evidence type="ECO:0000313" key="1">
    <source>
        <dbReference type="EMBL" id="URG50905.1"/>
    </source>
</evidence>